<keyword evidence="2" id="KW-0732">Signal</keyword>
<dbReference type="EMBL" id="JAPDDT010000005">
    <property type="protein sequence ID" value="MCW1923637.1"/>
    <property type="molecule type" value="Genomic_DNA"/>
</dbReference>
<dbReference type="PANTHER" id="PTHR10900:SF77">
    <property type="entry name" value="FI19380P1"/>
    <property type="match status" value="1"/>
</dbReference>
<feature type="compositionally biased region" description="Low complexity" evidence="1">
    <location>
        <begin position="36"/>
        <end position="45"/>
    </location>
</feature>
<protein>
    <submittedName>
        <fullName evidence="4">Fasciclin domain-containing protein</fullName>
    </submittedName>
</protein>
<feature type="chain" id="PRO_5046743527" evidence="2">
    <location>
        <begin position="24"/>
        <end position="190"/>
    </location>
</feature>
<proteinExistence type="predicted"/>
<feature type="domain" description="FAS1" evidence="3">
    <location>
        <begin position="45"/>
        <end position="176"/>
    </location>
</feature>
<keyword evidence="5" id="KW-1185">Reference proteome</keyword>
<dbReference type="RefSeq" id="WP_264487746.1">
    <property type="nucleotide sequence ID" value="NZ_JAPDDT010000005.1"/>
</dbReference>
<evidence type="ECO:0000313" key="5">
    <source>
        <dbReference type="Proteomes" id="UP001320876"/>
    </source>
</evidence>
<evidence type="ECO:0000256" key="2">
    <source>
        <dbReference type="SAM" id="SignalP"/>
    </source>
</evidence>
<sequence length="190" mass="20321">MKTKLKPIALLLALAALTPVTFAQEAKKEEKKPAATEKAAATPEPGSIAASLRDGATFSILTKALQVTELDVTLGTKGTYTVFAPTDEAFAKLPEGALDKLLLPENKEKLRSLLLYHVIPGSFALADLKNGELKTMNGEKVEVDVKSETKEVEDSKIFKADVVATNGVIHSIDKVMVPESLDGFAGLDEE</sequence>
<evidence type="ECO:0000256" key="1">
    <source>
        <dbReference type="SAM" id="MobiDB-lite"/>
    </source>
</evidence>
<reference evidence="4 5" key="1">
    <citation type="submission" date="2022-10" db="EMBL/GenBank/DDBJ databases">
        <title>Luteolibacter arcticus strain CCTCC AB 2014275, whole genome shotgun sequencing project.</title>
        <authorList>
            <person name="Zhao G."/>
            <person name="Shen L."/>
        </authorList>
    </citation>
    <scope>NUCLEOTIDE SEQUENCE [LARGE SCALE GENOMIC DNA]</scope>
    <source>
        <strain evidence="4 5">CCTCC AB 2014275</strain>
    </source>
</reference>
<dbReference type="InterPro" id="IPR050904">
    <property type="entry name" value="Adhesion/Biosynth-related"/>
</dbReference>
<name>A0ABT3GJD7_9BACT</name>
<dbReference type="InterPro" id="IPR036378">
    <property type="entry name" value="FAS1_dom_sf"/>
</dbReference>
<feature type="signal peptide" evidence="2">
    <location>
        <begin position="1"/>
        <end position="23"/>
    </location>
</feature>
<dbReference type="InterPro" id="IPR000782">
    <property type="entry name" value="FAS1_domain"/>
</dbReference>
<evidence type="ECO:0000259" key="3">
    <source>
        <dbReference type="PROSITE" id="PS50213"/>
    </source>
</evidence>
<dbReference type="SMART" id="SM00554">
    <property type="entry name" value="FAS1"/>
    <property type="match status" value="1"/>
</dbReference>
<accession>A0ABT3GJD7</accession>
<evidence type="ECO:0000313" key="4">
    <source>
        <dbReference type="EMBL" id="MCW1923637.1"/>
    </source>
</evidence>
<comment type="caution">
    <text evidence="4">The sequence shown here is derived from an EMBL/GenBank/DDBJ whole genome shotgun (WGS) entry which is preliminary data.</text>
</comment>
<dbReference type="PROSITE" id="PS50213">
    <property type="entry name" value="FAS1"/>
    <property type="match status" value="1"/>
</dbReference>
<dbReference type="SUPFAM" id="SSF82153">
    <property type="entry name" value="FAS1 domain"/>
    <property type="match status" value="1"/>
</dbReference>
<dbReference type="Gene3D" id="2.30.180.10">
    <property type="entry name" value="FAS1 domain"/>
    <property type="match status" value="1"/>
</dbReference>
<feature type="region of interest" description="Disordered" evidence="1">
    <location>
        <begin position="26"/>
        <end position="48"/>
    </location>
</feature>
<dbReference type="Proteomes" id="UP001320876">
    <property type="component" value="Unassembled WGS sequence"/>
</dbReference>
<dbReference type="PANTHER" id="PTHR10900">
    <property type="entry name" value="PERIOSTIN-RELATED"/>
    <property type="match status" value="1"/>
</dbReference>
<dbReference type="Pfam" id="PF02469">
    <property type="entry name" value="Fasciclin"/>
    <property type="match status" value="1"/>
</dbReference>
<gene>
    <name evidence="4" type="ORF">OKA05_13815</name>
</gene>
<organism evidence="4 5">
    <name type="scientific">Luteolibacter arcticus</name>
    <dbReference type="NCBI Taxonomy" id="1581411"/>
    <lineage>
        <taxon>Bacteria</taxon>
        <taxon>Pseudomonadati</taxon>
        <taxon>Verrucomicrobiota</taxon>
        <taxon>Verrucomicrobiia</taxon>
        <taxon>Verrucomicrobiales</taxon>
        <taxon>Verrucomicrobiaceae</taxon>
        <taxon>Luteolibacter</taxon>
    </lineage>
</organism>
<feature type="compositionally biased region" description="Basic and acidic residues" evidence="1">
    <location>
        <begin position="26"/>
        <end position="35"/>
    </location>
</feature>